<feature type="chain" id="PRO_5046368637" evidence="1">
    <location>
        <begin position="31"/>
        <end position="283"/>
    </location>
</feature>
<feature type="signal peptide" evidence="1">
    <location>
        <begin position="1"/>
        <end position="30"/>
    </location>
</feature>
<dbReference type="EMBL" id="CP092109">
    <property type="protein sequence ID" value="UWZ79328.1"/>
    <property type="molecule type" value="Genomic_DNA"/>
</dbReference>
<keyword evidence="1" id="KW-0732">Signal</keyword>
<evidence type="ECO:0000313" key="2">
    <source>
        <dbReference type="EMBL" id="UWZ79328.1"/>
    </source>
</evidence>
<dbReference type="SUPFAM" id="SSF49464">
    <property type="entry name" value="Carboxypeptidase regulatory domain-like"/>
    <property type="match status" value="1"/>
</dbReference>
<dbReference type="InterPro" id="IPR008969">
    <property type="entry name" value="CarboxyPept-like_regulatory"/>
</dbReference>
<evidence type="ECO:0000256" key="1">
    <source>
        <dbReference type="SAM" id="SignalP"/>
    </source>
</evidence>
<dbReference type="SUPFAM" id="SSF49452">
    <property type="entry name" value="Starch-binding domain-like"/>
    <property type="match status" value="1"/>
</dbReference>
<keyword evidence="3" id="KW-1185">Reference proteome</keyword>
<dbReference type="InterPro" id="IPR013784">
    <property type="entry name" value="Carb-bd-like_fold"/>
</dbReference>
<sequence length="283" mass="29995">MDALREATRRVRFALIGLMSVLLATACAPAPNISPASTLAPRPPAAQAGRPSAPAAPLEIPGFTGIAGEVRDVQGRPAVGAFVYAYLSDRGGLRGPADFGAVVDADGRYYLDLHPGSYYLVARQRAAGEPVGPPRSGDAWAPHPGNPLEVHPETLTRADFRLRTVSQPQIMKQGTLTGGDTGFSGQIQDAQGRPVSGAMVMAYGDLNFQRMPDHTALATGDDGLFTLYVPEAGSYCLVVRTRTRGQPIRGELYGTLGGGEQACRAVEKGQIRDLGVIEVRPYR</sequence>
<reference evidence="2" key="1">
    <citation type="journal article" date="2022" name="Environ. Microbiol.">
        <title>Geoalkalibacter halelectricus SAP #1 sp. nov. possessing extracellular electron transfer and mineral#reducing capabilities from a haloalkaline environment.</title>
        <authorList>
            <person name="Yadav S."/>
            <person name="Singh R."/>
            <person name="Sundharam S.S."/>
            <person name="Chaudhary S."/>
            <person name="Krishnamurthi S."/>
            <person name="Patil S.A."/>
        </authorList>
    </citation>
    <scope>NUCLEOTIDE SEQUENCE</scope>
    <source>
        <strain evidence="2">SAP-1</strain>
    </source>
</reference>
<dbReference type="RefSeq" id="WP_260747684.1">
    <property type="nucleotide sequence ID" value="NZ_CP092109.1"/>
</dbReference>
<proteinExistence type="predicted"/>
<evidence type="ECO:0000313" key="3">
    <source>
        <dbReference type="Proteomes" id="UP001060414"/>
    </source>
</evidence>
<dbReference type="Proteomes" id="UP001060414">
    <property type="component" value="Chromosome"/>
</dbReference>
<organism evidence="2 3">
    <name type="scientific">Geoalkalibacter halelectricus</name>
    <dbReference type="NCBI Taxonomy" id="2847045"/>
    <lineage>
        <taxon>Bacteria</taxon>
        <taxon>Pseudomonadati</taxon>
        <taxon>Thermodesulfobacteriota</taxon>
        <taxon>Desulfuromonadia</taxon>
        <taxon>Desulfuromonadales</taxon>
        <taxon>Geoalkalibacteraceae</taxon>
        <taxon>Geoalkalibacter</taxon>
    </lineage>
</organism>
<dbReference type="PROSITE" id="PS51257">
    <property type="entry name" value="PROKAR_LIPOPROTEIN"/>
    <property type="match status" value="1"/>
</dbReference>
<dbReference type="Gene3D" id="2.60.40.1120">
    <property type="entry name" value="Carboxypeptidase-like, regulatory domain"/>
    <property type="match status" value="1"/>
</dbReference>
<name>A0ABY5ZL64_9BACT</name>
<protein>
    <submittedName>
        <fullName evidence="2">Carboxypeptidase-like regulatory domain-containing protein</fullName>
    </submittedName>
</protein>
<gene>
    <name evidence="2" type="ORF">L9S41_16845</name>
</gene>
<accession>A0ABY5ZL64</accession>